<evidence type="ECO:0000256" key="5">
    <source>
        <dbReference type="SAM" id="Phobius"/>
    </source>
</evidence>
<dbReference type="EMBL" id="UINC01001716">
    <property type="protein sequence ID" value="SUZ87272.1"/>
    <property type="molecule type" value="Genomic_DNA"/>
</dbReference>
<dbReference type="GO" id="GO:0065002">
    <property type="term" value="P:intracellular protein transmembrane transport"/>
    <property type="evidence" value="ECO:0007669"/>
    <property type="project" value="TreeGrafter"/>
</dbReference>
<evidence type="ECO:0008006" key="7">
    <source>
        <dbReference type="Google" id="ProtNLM"/>
    </source>
</evidence>
<keyword evidence="3 5" id="KW-1133">Transmembrane helix</keyword>
<dbReference type="AlphaFoldDB" id="A0A381R6G8"/>
<dbReference type="PANTHER" id="PTHR30371:SF0">
    <property type="entry name" value="SEC-INDEPENDENT PROTEIN TRANSLOCASE PROTEIN TATC, CHLOROPLASTIC-RELATED"/>
    <property type="match status" value="1"/>
</dbReference>
<dbReference type="PANTHER" id="PTHR30371">
    <property type="entry name" value="SEC-INDEPENDENT PROTEIN TRANSLOCASE PROTEIN TATC"/>
    <property type="match status" value="1"/>
</dbReference>
<evidence type="ECO:0000256" key="4">
    <source>
        <dbReference type="ARBA" id="ARBA00023136"/>
    </source>
</evidence>
<dbReference type="InterPro" id="IPR002033">
    <property type="entry name" value="TatC"/>
</dbReference>
<evidence type="ECO:0000256" key="1">
    <source>
        <dbReference type="ARBA" id="ARBA00004141"/>
    </source>
</evidence>
<feature type="transmembrane region" description="Helical" evidence="5">
    <location>
        <begin position="65"/>
        <end position="88"/>
    </location>
</feature>
<sequence>MSLINHLEELRWAILKSLASVIVMSILTFNFANYLVDLLIAPAGKISQEMSLQVLTIQGMFMLKWNLAIIGGIILSIPVITVQIWKFISPGLYDKEKKILLPLIITVFLCFIIGGIFAYIVILPFSLNFFASMVTESIQNNFSINYYFSFVLALIIGSGVIFELPVASFLFSSIGIVTPDFLRKYRREAIMITVILSAIITPPDPISLIIMSIPMVILYEISIFISWFANRLFNQEE</sequence>
<dbReference type="GO" id="GO:0009977">
    <property type="term" value="F:proton motive force dependent protein transmembrane transporter activity"/>
    <property type="evidence" value="ECO:0007669"/>
    <property type="project" value="TreeGrafter"/>
</dbReference>
<feature type="transmembrane region" description="Helical" evidence="5">
    <location>
        <begin position="12"/>
        <end position="32"/>
    </location>
</feature>
<dbReference type="InterPro" id="IPR019820">
    <property type="entry name" value="Sec-indep_translocase_CS"/>
</dbReference>
<dbReference type="PRINTS" id="PR01840">
    <property type="entry name" value="TATCFAMILY"/>
</dbReference>
<dbReference type="PROSITE" id="PS01218">
    <property type="entry name" value="TATC"/>
    <property type="match status" value="1"/>
</dbReference>
<dbReference type="Pfam" id="PF00902">
    <property type="entry name" value="TatC"/>
    <property type="match status" value="1"/>
</dbReference>
<keyword evidence="2 5" id="KW-0812">Transmembrane</keyword>
<feature type="transmembrane region" description="Helical" evidence="5">
    <location>
        <begin position="216"/>
        <end position="233"/>
    </location>
</feature>
<evidence type="ECO:0000256" key="2">
    <source>
        <dbReference type="ARBA" id="ARBA00022692"/>
    </source>
</evidence>
<gene>
    <name evidence="6" type="ORF">METZ01_LOCUS40126</name>
</gene>
<name>A0A381R6G8_9ZZZZ</name>
<dbReference type="HAMAP" id="MF_00902">
    <property type="entry name" value="TatC"/>
    <property type="match status" value="1"/>
</dbReference>
<keyword evidence="4 5" id="KW-0472">Membrane</keyword>
<dbReference type="NCBIfam" id="TIGR00945">
    <property type="entry name" value="tatC"/>
    <property type="match status" value="1"/>
</dbReference>
<feature type="transmembrane region" description="Helical" evidence="5">
    <location>
        <begin position="147"/>
        <end position="177"/>
    </location>
</feature>
<accession>A0A381R6G8</accession>
<evidence type="ECO:0000256" key="3">
    <source>
        <dbReference type="ARBA" id="ARBA00022989"/>
    </source>
</evidence>
<reference evidence="6" key="1">
    <citation type="submission" date="2018-05" db="EMBL/GenBank/DDBJ databases">
        <authorList>
            <person name="Lanie J.A."/>
            <person name="Ng W.-L."/>
            <person name="Kazmierczak K.M."/>
            <person name="Andrzejewski T.M."/>
            <person name="Davidsen T.M."/>
            <person name="Wayne K.J."/>
            <person name="Tettelin H."/>
            <person name="Glass J.I."/>
            <person name="Rusch D."/>
            <person name="Podicherti R."/>
            <person name="Tsui H.-C.T."/>
            <person name="Winkler M.E."/>
        </authorList>
    </citation>
    <scope>NUCLEOTIDE SEQUENCE</scope>
</reference>
<dbReference type="GO" id="GO:0033281">
    <property type="term" value="C:TAT protein transport complex"/>
    <property type="evidence" value="ECO:0007669"/>
    <property type="project" value="TreeGrafter"/>
</dbReference>
<organism evidence="6">
    <name type="scientific">marine metagenome</name>
    <dbReference type="NCBI Taxonomy" id="408172"/>
    <lineage>
        <taxon>unclassified sequences</taxon>
        <taxon>metagenomes</taxon>
        <taxon>ecological metagenomes</taxon>
    </lineage>
</organism>
<dbReference type="GO" id="GO:0043953">
    <property type="term" value="P:protein transport by the Tat complex"/>
    <property type="evidence" value="ECO:0007669"/>
    <property type="project" value="TreeGrafter"/>
</dbReference>
<protein>
    <recommendedName>
        <fullName evidence="7">Sec-independent protein translocase protein TatC</fullName>
    </recommendedName>
</protein>
<feature type="transmembrane region" description="Helical" evidence="5">
    <location>
        <begin position="100"/>
        <end position="127"/>
    </location>
</feature>
<proteinExistence type="inferred from homology"/>
<comment type="subcellular location">
    <subcellularLocation>
        <location evidence="1">Membrane</location>
        <topology evidence="1">Multi-pass membrane protein</topology>
    </subcellularLocation>
</comment>
<evidence type="ECO:0000313" key="6">
    <source>
        <dbReference type="EMBL" id="SUZ87272.1"/>
    </source>
</evidence>